<reference evidence="3 4" key="1">
    <citation type="submission" date="2024-10" db="EMBL/GenBank/DDBJ databases">
        <title>Updated reference genomes for cyclostephanoid diatoms.</title>
        <authorList>
            <person name="Roberts W.R."/>
            <person name="Alverson A.J."/>
        </authorList>
    </citation>
    <scope>NUCLEOTIDE SEQUENCE [LARGE SCALE GENOMIC DNA]</scope>
    <source>
        <strain evidence="3 4">AJA276-08</strain>
    </source>
</reference>
<feature type="region of interest" description="Disordered" evidence="2">
    <location>
        <begin position="138"/>
        <end position="179"/>
    </location>
</feature>
<dbReference type="EMBL" id="JALLAZ020001256">
    <property type="protein sequence ID" value="KAL3777906.1"/>
    <property type="molecule type" value="Genomic_DNA"/>
</dbReference>
<feature type="region of interest" description="Disordered" evidence="2">
    <location>
        <begin position="1246"/>
        <end position="1290"/>
    </location>
</feature>
<feature type="coiled-coil region" evidence="1">
    <location>
        <begin position="1168"/>
        <end position="1220"/>
    </location>
</feature>
<feature type="region of interest" description="Disordered" evidence="2">
    <location>
        <begin position="307"/>
        <end position="337"/>
    </location>
</feature>
<keyword evidence="1" id="KW-0175">Coiled coil</keyword>
<name>A0ABD3NTB4_9STRA</name>
<gene>
    <name evidence="3" type="ORF">ACHAW5_007812</name>
</gene>
<feature type="compositionally biased region" description="Basic and acidic residues" evidence="2">
    <location>
        <begin position="1264"/>
        <end position="1279"/>
    </location>
</feature>
<feature type="compositionally biased region" description="Polar residues" evidence="2">
    <location>
        <begin position="1"/>
        <end position="10"/>
    </location>
</feature>
<keyword evidence="4" id="KW-1185">Reference proteome</keyword>
<feature type="compositionally biased region" description="Polar residues" evidence="2">
    <location>
        <begin position="439"/>
        <end position="452"/>
    </location>
</feature>
<evidence type="ECO:0000256" key="1">
    <source>
        <dbReference type="SAM" id="Coils"/>
    </source>
</evidence>
<evidence type="ECO:0000313" key="4">
    <source>
        <dbReference type="Proteomes" id="UP001530315"/>
    </source>
</evidence>
<feature type="compositionally biased region" description="Basic and acidic residues" evidence="2">
    <location>
        <begin position="1246"/>
        <end position="1257"/>
    </location>
</feature>
<protein>
    <submittedName>
        <fullName evidence="3">Uncharacterized protein</fullName>
    </submittedName>
</protein>
<feature type="region of interest" description="Disordered" evidence="2">
    <location>
        <begin position="54"/>
        <end position="83"/>
    </location>
</feature>
<feature type="region of interest" description="Disordered" evidence="2">
    <location>
        <begin position="223"/>
        <end position="290"/>
    </location>
</feature>
<feature type="compositionally biased region" description="Polar residues" evidence="2">
    <location>
        <begin position="567"/>
        <end position="583"/>
    </location>
</feature>
<evidence type="ECO:0000256" key="2">
    <source>
        <dbReference type="SAM" id="MobiDB-lite"/>
    </source>
</evidence>
<feature type="compositionally biased region" description="Low complexity" evidence="2">
    <location>
        <begin position="424"/>
        <end position="438"/>
    </location>
</feature>
<feature type="region of interest" description="Disordered" evidence="2">
    <location>
        <begin position="1"/>
        <end position="29"/>
    </location>
</feature>
<feature type="compositionally biased region" description="Basic and acidic residues" evidence="2">
    <location>
        <begin position="241"/>
        <end position="261"/>
    </location>
</feature>
<feature type="region of interest" description="Disordered" evidence="2">
    <location>
        <begin position="1133"/>
        <end position="1167"/>
    </location>
</feature>
<evidence type="ECO:0000313" key="3">
    <source>
        <dbReference type="EMBL" id="KAL3777906.1"/>
    </source>
</evidence>
<dbReference type="Proteomes" id="UP001530315">
    <property type="component" value="Unassembled WGS sequence"/>
</dbReference>
<accession>A0ABD3NTB4</accession>
<feature type="compositionally biased region" description="Polar residues" evidence="2">
    <location>
        <begin position="263"/>
        <end position="290"/>
    </location>
</feature>
<organism evidence="3 4">
    <name type="scientific">Stephanodiscus triporus</name>
    <dbReference type="NCBI Taxonomy" id="2934178"/>
    <lineage>
        <taxon>Eukaryota</taxon>
        <taxon>Sar</taxon>
        <taxon>Stramenopiles</taxon>
        <taxon>Ochrophyta</taxon>
        <taxon>Bacillariophyta</taxon>
        <taxon>Coscinodiscophyceae</taxon>
        <taxon>Thalassiosirophycidae</taxon>
        <taxon>Stephanodiscales</taxon>
        <taxon>Stephanodiscaceae</taxon>
        <taxon>Stephanodiscus</taxon>
    </lineage>
</organism>
<proteinExistence type="predicted"/>
<feature type="region of interest" description="Disordered" evidence="2">
    <location>
        <begin position="409"/>
        <end position="462"/>
    </location>
</feature>
<comment type="caution">
    <text evidence="3">The sequence shown here is derived from an EMBL/GenBank/DDBJ whole genome shotgun (WGS) entry which is preliminary data.</text>
</comment>
<feature type="compositionally biased region" description="Basic and acidic residues" evidence="2">
    <location>
        <begin position="1158"/>
        <end position="1167"/>
    </location>
</feature>
<sequence>MSLWGHTSQKPFRASPPQGGRGAASGGVETHSFFESSGEVVAYDSFVDIDGFPVSASSPSSRSNVGETGWMGGVNNRSSSSIKSDNCRISMGLVAEAQMVDWPVEDEPSVSPIIRKMAHSPPPSQAPTARDQQIFRRASASGSVSTPSYSGSRGSGSVGHSGGEEKRSPNSVRGGGGMFESFDAIASNNSAIRSRDLGSGGSGKSKQSASILDNIAEDAAIRSASDPASSCKPRSDVVNNNRRDVPGVNNKRRDVPSDHQHVIRNQCNASKSFGNNSPSLGTNKPSENTTVEFSQHTGVVSKMVTMFSSKTKQQQQQQNPPSNKCVSSPPKPNDATTYAFQHTSKTVTTGVQFHSSVTKQSSSQAGAQTASTLPVMASYNNAMVPAISPARSNAQSSVSGDSSSYIPTGWPGTVDKRGRTYAMPPSYSESEEGSSASPQRLSRSMDTANNAQPHLGPIVQASPNADQWGFTKVESGDEDWLKGSVVDGMSIYDGDQSHDRSDLDEVCNYERDIEPINLDAVPQRCFDSEQRLSLANVSETKTAADRQLEESLEMASDSFLHAHHNTSRGGSRSFHSPPTANSMSDKEAKLRGIDLSGSEMRVRASGKRLFSTKVYNDEEVDFDCSDKLHNKSLPKRMQQPNDPQPLSEELLRIKDSHSAPPREGGSLMLRGYRGFIDKTRDVPNLMDDVESEASPSSIYTRQHASVGLALPAARGITSGRRSFLVSLSNNADSESDVFDGIQEEPIGPVETKALSLNSEVAQQQQRRLLWKNEKVLQPFEGENLPYSTQFNPFAANCGSQALSSGSDVEFMDPSLNISAVTRGSAASFPYHLDDIEVTDEEFLSLPDLSMYYIQPDMVRKMVRAFRKICTRQLEISNSEETMLADFENLVDTKKAFALFEMRSRIMETDIDRGLERRGGTNVVDDIVLTPYFQAAARVRDAVIVSKAWRDGATPKDVITAHLLTRRSARAHFVRRPIQRIWRPGVPLDNHQPQYWFEEVKWLDDTDFMCMRCQSLGAGMMKGFEMFTIGDCQSMLLKITSDNCMVLRRDLRSAMTRQIEAEELMQDEVDLDGDENVVAEAEQLYRDATLDVRTLSVKLVLADKAFALVRNRMQKLVDTIESLLVQIGHVEESADGDTSSMIQSDGEEYESGSNTSQESQDRRRLVERAKRAELSAEVAVREARLAKEEAEKMKSDKQREIDDLKKKLADMETKSQILASEHQQSYFNRTQGKSSHFLDEAKSYLESTFDKDPGDMERKHRLKQQFRERRTLSKPKDKNFPRSMKALPAVR</sequence>
<feature type="region of interest" description="Disordered" evidence="2">
    <location>
        <begin position="562"/>
        <end position="587"/>
    </location>
</feature>
<feature type="compositionally biased region" description="Low complexity" evidence="2">
    <location>
        <begin position="139"/>
        <end position="152"/>
    </location>
</feature>